<reference evidence="2 3" key="1">
    <citation type="submission" date="2010-08" db="EMBL/GenBank/DDBJ databases">
        <authorList>
            <person name="Weinstock G."/>
            <person name="Sodergren E."/>
            <person name="Clifton S."/>
            <person name="Fulton L."/>
            <person name="Fulton B."/>
            <person name="Courtney L."/>
            <person name="Fronick C."/>
            <person name="Harrison M."/>
            <person name="Strong C."/>
            <person name="Farmer C."/>
            <person name="Delahaunty K."/>
            <person name="Markovic C."/>
            <person name="Hall O."/>
            <person name="Minx P."/>
            <person name="Tomlinson C."/>
            <person name="Mitreva M."/>
            <person name="Hou S."/>
            <person name="Chen J."/>
            <person name="Wollam A."/>
            <person name="Pepin K.H."/>
            <person name="Johnson M."/>
            <person name="Bhonagiri V."/>
            <person name="Zhang X."/>
            <person name="Suruliraj S."/>
            <person name="Warren W."/>
            <person name="Chinwalla A."/>
            <person name="Mardis E.R."/>
            <person name="Wilson R.K."/>
        </authorList>
    </citation>
    <scope>NUCLEOTIDE SEQUENCE [LARGE SCALE GENOMIC DNA]</scope>
    <source>
        <strain evidence="2 3">F0359</strain>
    </source>
</reference>
<keyword evidence="1" id="KW-0175">Coiled coil</keyword>
<dbReference type="eggNOG" id="ENOG503387G">
    <property type="taxonomic scope" value="Bacteria"/>
</dbReference>
<dbReference type="Proteomes" id="UP000003195">
    <property type="component" value="Unassembled WGS sequence"/>
</dbReference>
<dbReference type="EMBL" id="AECS01000037">
    <property type="protein sequence ID" value="EFQ03870.1"/>
    <property type="molecule type" value="Genomic_DNA"/>
</dbReference>
<evidence type="ECO:0000313" key="3">
    <source>
        <dbReference type="Proteomes" id="UP000003195"/>
    </source>
</evidence>
<protein>
    <recommendedName>
        <fullName evidence="4">Outer membrane protein</fullName>
    </recommendedName>
</protein>
<gene>
    <name evidence="2" type="ORF">HMPREF9429_01053</name>
</gene>
<comment type="caution">
    <text evidence="2">The sequence shown here is derived from an EMBL/GenBank/DDBJ whole genome shotgun (WGS) entry which is preliminary data.</text>
</comment>
<evidence type="ECO:0008006" key="4">
    <source>
        <dbReference type="Google" id="ProtNLM"/>
    </source>
</evidence>
<dbReference type="AlphaFoldDB" id="E2ZCU9"/>
<proteinExistence type="predicted"/>
<name>E2ZCU9_9FIRM</name>
<accession>E2ZCU9</accession>
<dbReference type="Gene3D" id="3.30.910.20">
    <property type="entry name" value="Skp domain"/>
    <property type="match status" value="1"/>
</dbReference>
<dbReference type="SUPFAM" id="SSF111384">
    <property type="entry name" value="OmpH-like"/>
    <property type="match status" value="1"/>
</dbReference>
<evidence type="ECO:0000256" key="1">
    <source>
        <dbReference type="SAM" id="Coils"/>
    </source>
</evidence>
<feature type="coiled-coil region" evidence="1">
    <location>
        <begin position="157"/>
        <end position="184"/>
    </location>
</feature>
<evidence type="ECO:0000313" key="2">
    <source>
        <dbReference type="EMBL" id="EFQ03870.1"/>
    </source>
</evidence>
<dbReference type="STRING" id="706434.HMPREF9429_01053"/>
<keyword evidence="3" id="KW-1185">Reference proteome</keyword>
<dbReference type="HOGENOM" id="CLU_876417_0_0_9"/>
<dbReference type="InterPro" id="IPR024930">
    <property type="entry name" value="Skp_dom_sf"/>
</dbReference>
<organism evidence="2 3">
    <name type="scientific">Megasphaera micronuciformis F0359</name>
    <dbReference type="NCBI Taxonomy" id="706434"/>
    <lineage>
        <taxon>Bacteria</taxon>
        <taxon>Bacillati</taxon>
        <taxon>Bacillota</taxon>
        <taxon>Negativicutes</taxon>
        <taxon>Veillonellales</taxon>
        <taxon>Veillonellaceae</taxon>
        <taxon>Megasphaera</taxon>
    </lineage>
</organism>
<sequence length="314" mass="35162">MSMDKNKRNVAAGGAIVLLVLCLLAGIYAWKHKAPDESATQGPVYAYADTEHIMMSHPDYAVYHRLELEYNAMVAQYQFEQWHYTQQAGKDGQVLQKAQSMSLMGAAAAEEELKAKAALKEADLNSALQQKYESLLKEKEQRLPSLNDADRLKAVNLQLQLNTLAMTKEQRETARNELIALLRKNGGTDSARAVAEAEAEMAPYKEKAKKELQDYVEAQRAELQSRQDTNDNLLKTQLAGLQNTPDPAIWNDEWKSKLDAKKQEMDDEKAKIMDDIRHCAARVAQEQGIDMIFSDYVGIGTAEDVTDDIIAKLA</sequence>